<dbReference type="PANTHER" id="PTHR43152:SF3">
    <property type="entry name" value="UVRABC SYSTEM PROTEIN A"/>
    <property type="match status" value="1"/>
</dbReference>
<keyword evidence="8" id="KW-0267">Excision nuclease</keyword>
<evidence type="ECO:0000256" key="4">
    <source>
        <dbReference type="ARBA" id="ARBA00022741"/>
    </source>
</evidence>
<keyword evidence="10" id="KW-0234">DNA repair</keyword>
<dbReference type="SUPFAM" id="SSF52540">
    <property type="entry name" value="P-loop containing nucleoside triphosphate hydrolases"/>
    <property type="match status" value="2"/>
</dbReference>
<organism evidence="15 16">
    <name type="scientific">Enterococcus florum</name>
    <dbReference type="NCBI Taxonomy" id="2480627"/>
    <lineage>
        <taxon>Bacteria</taxon>
        <taxon>Bacillati</taxon>
        <taxon>Bacillota</taxon>
        <taxon>Bacilli</taxon>
        <taxon>Lactobacillales</taxon>
        <taxon>Enterococcaceae</taxon>
        <taxon>Enterococcus</taxon>
    </lineage>
</organism>
<keyword evidence="6" id="KW-0228">DNA excision</keyword>
<feature type="domain" description="ABC transporter" evidence="14">
    <location>
        <begin position="444"/>
        <end position="744"/>
    </location>
</feature>
<sequence>MNSLKLTEVSQNNLKKISLELQKNQLIVFTGVSGSGKSSLVFDTIAAEAQRQMNANYPAFVRNRMPKYRKPKVMRIENLNPAVVVDQSPLGGNQRSTVGTITEISSLLRLLYSRIGEPAGRSASQFSFNHPQGMCQECSGLGQVNVINIDRLIDHEKTWNEGPVRDGKFAVGTWYWKQYAAAEYFENDVALKDLTQNQWNQLMYGHPEKLAPINPKLEGIYRNYERILLKRDLSAYGKHYEEKQKELVVQTVCPQCRGQRLCEESLSVKIKGRSIADCVQMDMNEFLDFLKSLDQRTVSEVIEELIQQVQRLIDIGLDYLHLDRQTPTLSGGEAQRVKLVKHMGSSLNGMIYIFDEPSTGMHARDVSRINQLMQSLRDKGNTVLVVEHDPDVIAVADEVIDIGPLAGKDGGEVVFQGSYMELLTSDCLTGKEIRQSRPVNRSTRKWQESIKIKNATLHNLKNVTVEIPKHILTVITGVAGSGKSSLITKVLPEQAAETIKIIDQSPIKATNRATPVTYLGIYDEIRRSFSKANNTDIGMFSFNSKGACPICKGKGETTVELVFMDPVINECESCQGKRFSNKALSYTYQGKSIIDVLAMTPKEVQKLYYQTGSKRLLEKLQAMIDTGLTYLPIGRSLSSLSGGERQRLKLAKAIDQKETLFVLDEPTTGLHLSDIKKLNELFQRIVNKGNTLIIIEHHSEVIKSADWVIDVGPEGGINGGEIVFSGTPEELLLSGTITGNYLAQSMVKAVKEEVDQLKATKHLTNEVSMVSSKKV</sequence>
<dbReference type="PANTHER" id="PTHR43152">
    <property type="entry name" value="UVRABC SYSTEM PROTEIN A"/>
    <property type="match status" value="1"/>
</dbReference>
<dbReference type="InterPro" id="IPR003439">
    <property type="entry name" value="ABC_transporter-like_ATP-bd"/>
</dbReference>
<evidence type="ECO:0000256" key="13">
    <source>
        <dbReference type="ARBA" id="ARBA00042156"/>
    </source>
</evidence>
<dbReference type="GO" id="GO:0005737">
    <property type="term" value="C:cytoplasm"/>
    <property type="evidence" value="ECO:0007669"/>
    <property type="project" value="UniProtKB-SubCell"/>
</dbReference>
<dbReference type="GO" id="GO:0006281">
    <property type="term" value="P:DNA repair"/>
    <property type="evidence" value="ECO:0007669"/>
    <property type="project" value="UniProtKB-KW"/>
</dbReference>
<dbReference type="OrthoDB" id="9809851at2"/>
<comment type="subcellular location">
    <subcellularLocation>
        <location evidence="1">Cytoplasm</location>
    </subcellularLocation>
</comment>
<dbReference type="CDD" id="cd03270">
    <property type="entry name" value="ABC_UvrA_I"/>
    <property type="match status" value="1"/>
</dbReference>
<protein>
    <recommendedName>
        <fullName evidence="12">UvrABC system protein A</fullName>
    </recommendedName>
    <alternativeName>
        <fullName evidence="13">Excinuclease ABC subunit A</fullName>
    </alternativeName>
</protein>
<evidence type="ECO:0000256" key="1">
    <source>
        <dbReference type="ARBA" id="ARBA00004496"/>
    </source>
</evidence>
<dbReference type="GO" id="GO:0004518">
    <property type="term" value="F:nuclease activity"/>
    <property type="evidence" value="ECO:0007669"/>
    <property type="project" value="UniProtKB-KW"/>
</dbReference>
<dbReference type="Gene3D" id="1.10.8.280">
    <property type="entry name" value="ABC transporter ATPase domain-like"/>
    <property type="match status" value="1"/>
</dbReference>
<reference evidence="16" key="1">
    <citation type="submission" date="2019-02" db="EMBL/GenBank/DDBJ databases">
        <title>Draft genome sequence of Enterococcus sp. Gos25-1.</title>
        <authorList>
            <person name="Tanaka N."/>
            <person name="Shiwa Y."/>
            <person name="Fujita N."/>
        </authorList>
    </citation>
    <scope>NUCLEOTIDE SEQUENCE [LARGE SCALE GENOMIC DNA]</scope>
    <source>
        <strain evidence="16">Gos25-1</strain>
    </source>
</reference>
<evidence type="ECO:0000256" key="2">
    <source>
        <dbReference type="ARBA" id="ARBA00022490"/>
    </source>
</evidence>
<evidence type="ECO:0000256" key="6">
    <source>
        <dbReference type="ARBA" id="ARBA00022769"/>
    </source>
</evidence>
<dbReference type="GO" id="GO:0016887">
    <property type="term" value="F:ATP hydrolysis activity"/>
    <property type="evidence" value="ECO:0007669"/>
    <property type="project" value="InterPro"/>
</dbReference>
<comment type="caution">
    <text evidence="15">The sequence shown here is derived from an EMBL/GenBank/DDBJ whole genome shotgun (WGS) entry which is preliminary data.</text>
</comment>
<evidence type="ECO:0000256" key="11">
    <source>
        <dbReference type="ARBA" id="ARBA00038000"/>
    </source>
</evidence>
<keyword evidence="7 15" id="KW-0067">ATP-binding</keyword>
<keyword evidence="16" id="KW-1185">Reference proteome</keyword>
<name>A0A4P5P4M4_9ENTE</name>
<evidence type="ECO:0000256" key="8">
    <source>
        <dbReference type="ARBA" id="ARBA00022881"/>
    </source>
</evidence>
<evidence type="ECO:0000313" key="16">
    <source>
        <dbReference type="Proteomes" id="UP000290567"/>
    </source>
</evidence>
<dbReference type="EMBL" id="BJCC01000006">
    <property type="protein sequence ID" value="GCF92765.1"/>
    <property type="molecule type" value="Genomic_DNA"/>
</dbReference>
<gene>
    <name evidence="15" type="ORF">NRIC_06560</name>
</gene>
<dbReference type="PROSITE" id="PS00211">
    <property type="entry name" value="ABC_TRANSPORTER_1"/>
    <property type="match status" value="1"/>
</dbReference>
<dbReference type="Proteomes" id="UP000290567">
    <property type="component" value="Unassembled WGS sequence"/>
</dbReference>
<dbReference type="InterPro" id="IPR017871">
    <property type="entry name" value="ABC_transporter-like_CS"/>
</dbReference>
<keyword evidence="3" id="KW-0677">Repeat</keyword>
<dbReference type="RefSeq" id="WP_146621260.1">
    <property type="nucleotide sequence ID" value="NZ_BJCC01000006.1"/>
</dbReference>
<evidence type="ECO:0000256" key="12">
    <source>
        <dbReference type="ARBA" id="ARBA00039316"/>
    </source>
</evidence>
<proteinExistence type="inferred from homology"/>
<dbReference type="SMART" id="SM00382">
    <property type="entry name" value="AAA"/>
    <property type="match status" value="2"/>
</dbReference>
<dbReference type="GO" id="GO:0005524">
    <property type="term" value="F:ATP binding"/>
    <property type="evidence" value="ECO:0007669"/>
    <property type="project" value="UniProtKB-KW"/>
</dbReference>
<keyword evidence="2" id="KW-0963">Cytoplasm</keyword>
<evidence type="ECO:0000256" key="10">
    <source>
        <dbReference type="ARBA" id="ARBA00023204"/>
    </source>
</evidence>
<keyword evidence="4" id="KW-0547">Nucleotide-binding</keyword>
<dbReference type="InterPro" id="IPR003593">
    <property type="entry name" value="AAA+_ATPase"/>
</dbReference>
<dbReference type="InterPro" id="IPR027417">
    <property type="entry name" value="P-loop_NTPase"/>
</dbReference>
<evidence type="ECO:0000256" key="3">
    <source>
        <dbReference type="ARBA" id="ARBA00022737"/>
    </source>
</evidence>
<evidence type="ECO:0000259" key="14">
    <source>
        <dbReference type="PROSITE" id="PS50893"/>
    </source>
</evidence>
<keyword evidence="9" id="KW-0238">DNA-binding</keyword>
<keyword evidence="5" id="KW-0227">DNA damage</keyword>
<comment type="similarity">
    <text evidence="11">Belongs to the ABC transporter superfamily. UvrA family.</text>
</comment>
<dbReference type="PROSITE" id="PS50893">
    <property type="entry name" value="ABC_TRANSPORTER_2"/>
    <property type="match status" value="2"/>
</dbReference>
<evidence type="ECO:0000256" key="7">
    <source>
        <dbReference type="ARBA" id="ARBA00022840"/>
    </source>
</evidence>
<dbReference type="GO" id="GO:0003677">
    <property type="term" value="F:DNA binding"/>
    <property type="evidence" value="ECO:0007669"/>
    <property type="project" value="UniProtKB-KW"/>
</dbReference>
<dbReference type="Gene3D" id="1.20.1580.10">
    <property type="entry name" value="ABC transporter ATPase like domain"/>
    <property type="match status" value="2"/>
</dbReference>
<dbReference type="AlphaFoldDB" id="A0A4P5P4M4"/>
<accession>A0A4P5P4M4</accession>
<feature type="domain" description="ABC transporter" evidence="14">
    <location>
        <begin position="4"/>
        <end position="435"/>
    </location>
</feature>
<evidence type="ECO:0000256" key="5">
    <source>
        <dbReference type="ARBA" id="ARBA00022763"/>
    </source>
</evidence>
<evidence type="ECO:0000256" key="9">
    <source>
        <dbReference type="ARBA" id="ARBA00023125"/>
    </source>
</evidence>
<dbReference type="Pfam" id="PF00005">
    <property type="entry name" value="ABC_tran"/>
    <property type="match status" value="1"/>
</dbReference>
<evidence type="ECO:0000313" key="15">
    <source>
        <dbReference type="EMBL" id="GCF92765.1"/>
    </source>
</evidence>
<dbReference type="Gene3D" id="3.40.50.300">
    <property type="entry name" value="P-loop containing nucleotide triphosphate hydrolases"/>
    <property type="match status" value="2"/>
</dbReference>